<name>A0A7J9A084_9ROSI</name>
<reference evidence="1 2" key="1">
    <citation type="journal article" date="2019" name="Genome Biol. Evol.">
        <title>Insights into the evolution of the New World diploid cottons (Gossypium, subgenus Houzingenia) based on genome sequencing.</title>
        <authorList>
            <person name="Grover C.E."/>
            <person name="Arick M.A. 2nd"/>
            <person name="Thrash A."/>
            <person name="Conover J.L."/>
            <person name="Sanders W.S."/>
            <person name="Peterson D.G."/>
            <person name="Frelichowski J.E."/>
            <person name="Scheffler J.A."/>
            <person name="Scheffler B.E."/>
            <person name="Wendel J.F."/>
        </authorList>
    </citation>
    <scope>NUCLEOTIDE SEQUENCE [LARGE SCALE GENOMIC DNA]</scope>
    <source>
        <strain evidence="1">4</strain>
        <tissue evidence="1">Leaf</tissue>
    </source>
</reference>
<gene>
    <name evidence="1" type="ORF">Golax_005171</name>
</gene>
<organism evidence="1 2">
    <name type="scientific">Gossypium laxum</name>
    <dbReference type="NCBI Taxonomy" id="34288"/>
    <lineage>
        <taxon>Eukaryota</taxon>
        <taxon>Viridiplantae</taxon>
        <taxon>Streptophyta</taxon>
        <taxon>Embryophyta</taxon>
        <taxon>Tracheophyta</taxon>
        <taxon>Spermatophyta</taxon>
        <taxon>Magnoliopsida</taxon>
        <taxon>eudicotyledons</taxon>
        <taxon>Gunneridae</taxon>
        <taxon>Pentapetalae</taxon>
        <taxon>rosids</taxon>
        <taxon>malvids</taxon>
        <taxon>Malvales</taxon>
        <taxon>Malvaceae</taxon>
        <taxon>Malvoideae</taxon>
        <taxon>Gossypium</taxon>
    </lineage>
</organism>
<sequence length="107" mass="11902">GSLNQATVYESLAYSSTGTRSEARAPPIAWELIGSCSISLPEDYLALHGVLADSHEIPSALLGPEYKLVMLWLLERHQICEHYGGSYLDEVDEDMKNWRHGGSQRNV</sequence>
<proteinExistence type="predicted"/>
<dbReference type="Proteomes" id="UP000593574">
    <property type="component" value="Unassembled WGS sequence"/>
</dbReference>
<dbReference type="AlphaFoldDB" id="A0A7J9A084"/>
<protein>
    <submittedName>
        <fullName evidence="1">Uncharacterized protein</fullName>
    </submittedName>
</protein>
<evidence type="ECO:0000313" key="2">
    <source>
        <dbReference type="Proteomes" id="UP000593574"/>
    </source>
</evidence>
<evidence type="ECO:0000313" key="1">
    <source>
        <dbReference type="EMBL" id="MBA0717340.1"/>
    </source>
</evidence>
<accession>A0A7J9A084</accession>
<keyword evidence="2" id="KW-1185">Reference proteome</keyword>
<feature type="non-terminal residue" evidence="1">
    <location>
        <position position="1"/>
    </location>
</feature>
<dbReference type="EMBL" id="JABEZV010000008">
    <property type="protein sequence ID" value="MBA0717340.1"/>
    <property type="molecule type" value="Genomic_DNA"/>
</dbReference>
<comment type="caution">
    <text evidence="1">The sequence shown here is derived from an EMBL/GenBank/DDBJ whole genome shotgun (WGS) entry which is preliminary data.</text>
</comment>
<feature type="non-terminal residue" evidence="1">
    <location>
        <position position="107"/>
    </location>
</feature>